<comment type="similarity">
    <text evidence="2">Belongs to the chromate ion transporter (CHR) (TC 2.A.51) family.</text>
</comment>
<evidence type="ECO:0000313" key="8">
    <source>
        <dbReference type="EMBL" id="HFM99091.1"/>
    </source>
</evidence>
<evidence type="ECO:0000256" key="5">
    <source>
        <dbReference type="ARBA" id="ARBA00022989"/>
    </source>
</evidence>
<evidence type="ECO:0000256" key="6">
    <source>
        <dbReference type="ARBA" id="ARBA00023136"/>
    </source>
</evidence>
<feature type="transmembrane region" description="Helical" evidence="7">
    <location>
        <begin position="377"/>
        <end position="396"/>
    </location>
</feature>
<dbReference type="PANTHER" id="PTHR33567:SF3">
    <property type="entry name" value="CHROMATE ION TRANSPORTER (EUROFUNG)"/>
    <property type="match status" value="1"/>
</dbReference>
<organism evidence="8">
    <name type="scientific">Oscillatoriales cyanobacterium SpSt-418</name>
    <dbReference type="NCBI Taxonomy" id="2282169"/>
    <lineage>
        <taxon>Bacteria</taxon>
        <taxon>Bacillati</taxon>
        <taxon>Cyanobacteriota</taxon>
        <taxon>Cyanophyceae</taxon>
        <taxon>Oscillatoriophycideae</taxon>
        <taxon>Oscillatoriales</taxon>
    </lineage>
</organism>
<dbReference type="InterPro" id="IPR003370">
    <property type="entry name" value="Chromate_transpt"/>
</dbReference>
<accession>A0A7C3KG41</accession>
<feature type="transmembrane region" description="Helical" evidence="7">
    <location>
        <begin position="130"/>
        <end position="148"/>
    </location>
</feature>
<dbReference type="GO" id="GO:0005886">
    <property type="term" value="C:plasma membrane"/>
    <property type="evidence" value="ECO:0007669"/>
    <property type="project" value="UniProtKB-SubCell"/>
</dbReference>
<dbReference type="AlphaFoldDB" id="A0A7C3KG41"/>
<keyword evidence="3" id="KW-1003">Cell membrane</keyword>
<sequence>MQQRNDFEEATHQQLSMADRQQRLRELAIVFLRLGTFAFGGPAAHIAMMDEEVVERRKWLSREKLLDLLGVTNLIPGPNSTELAIHIGYERAGWLGLITAGACFILPAFLMVWLLAFLYVQYQTTPQLGWLLYGVKPVILAVVAQALWKLSQKALKDRVTWATAIAVAGLSWLGLNEILLLLLAGLAILVLKGWRHLSDRPLWPIPLLLAQVSTRAVAEVPHSWQVFWVFLKIGSVLYGSGYVLLAFLQKELVERLQWLTSQQILDAVAIGQFTPGPVFTTATFVGYLVAGNSGAIAATIGIFLPAFVLVALINPYATRLRRSPLTSALLDGVNAASLGLMAVVTLKLATAAVVDWLTVTLAIASVVAAFKFRVNSTYLVLAGGLIGWIAQNFNLVG</sequence>
<keyword evidence="5 7" id="KW-1133">Transmembrane helix</keyword>
<evidence type="ECO:0000256" key="1">
    <source>
        <dbReference type="ARBA" id="ARBA00004651"/>
    </source>
</evidence>
<dbReference type="PIRSF" id="PIRSF004810">
    <property type="entry name" value="ChrA"/>
    <property type="match status" value="1"/>
</dbReference>
<reference evidence="8" key="1">
    <citation type="journal article" date="2020" name="mSystems">
        <title>Genome- and Community-Level Interaction Insights into Carbon Utilization and Element Cycling Functions of Hydrothermarchaeota in Hydrothermal Sediment.</title>
        <authorList>
            <person name="Zhou Z."/>
            <person name="Liu Y."/>
            <person name="Xu W."/>
            <person name="Pan J."/>
            <person name="Luo Z.H."/>
            <person name="Li M."/>
        </authorList>
    </citation>
    <scope>NUCLEOTIDE SEQUENCE [LARGE SCALE GENOMIC DNA]</scope>
    <source>
        <strain evidence="8">SpSt-418</strain>
    </source>
</reference>
<dbReference type="PANTHER" id="PTHR33567">
    <property type="entry name" value="CHROMATE ION TRANSPORTER (EUROFUNG)"/>
    <property type="match status" value="1"/>
</dbReference>
<feature type="transmembrane region" description="Helical" evidence="7">
    <location>
        <begin position="268"/>
        <end position="289"/>
    </location>
</feature>
<feature type="transmembrane region" description="Helical" evidence="7">
    <location>
        <begin position="94"/>
        <end position="118"/>
    </location>
</feature>
<evidence type="ECO:0000256" key="4">
    <source>
        <dbReference type="ARBA" id="ARBA00022692"/>
    </source>
</evidence>
<evidence type="ECO:0000256" key="2">
    <source>
        <dbReference type="ARBA" id="ARBA00005262"/>
    </source>
</evidence>
<dbReference type="Pfam" id="PF02417">
    <property type="entry name" value="Chromate_transp"/>
    <property type="match status" value="2"/>
</dbReference>
<feature type="transmembrane region" description="Helical" evidence="7">
    <location>
        <begin position="160"/>
        <end position="190"/>
    </location>
</feature>
<dbReference type="GO" id="GO:0015109">
    <property type="term" value="F:chromate transmembrane transporter activity"/>
    <property type="evidence" value="ECO:0007669"/>
    <property type="project" value="InterPro"/>
</dbReference>
<dbReference type="InterPro" id="IPR014047">
    <property type="entry name" value="Chr_Tranpt_l_chain"/>
</dbReference>
<feature type="transmembrane region" description="Helical" evidence="7">
    <location>
        <begin position="224"/>
        <end position="248"/>
    </location>
</feature>
<proteinExistence type="inferred from homology"/>
<evidence type="ECO:0000256" key="7">
    <source>
        <dbReference type="SAM" id="Phobius"/>
    </source>
</evidence>
<gene>
    <name evidence="8" type="ORF">ENR64_15305</name>
</gene>
<keyword evidence="4 7" id="KW-0812">Transmembrane</keyword>
<dbReference type="EMBL" id="DSRU01000225">
    <property type="protein sequence ID" value="HFM99091.1"/>
    <property type="molecule type" value="Genomic_DNA"/>
</dbReference>
<feature type="transmembrane region" description="Helical" evidence="7">
    <location>
        <begin position="295"/>
        <end position="316"/>
    </location>
</feature>
<name>A0A7C3KG41_9CYAN</name>
<comment type="caution">
    <text evidence="8">The sequence shown here is derived from an EMBL/GenBank/DDBJ whole genome shotgun (WGS) entry which is preliminary data.</text>
</comment>
<comment type="subcellular location">
    <subcellularLocation>
        <location evidence="1">Cell membrane</location>
        <topology evidence="1">Multi-pass membrane protein</topology>
    </subcellularLocation>
</comment>
<evidence type="ECO:0000256" key="3">
    <source>
        <dbReference type="ARBA" id="ARBA00022475"/>
    </source>
</evidence>
<keyword evidence="6 7" id="KW-0472">Membrane</keyword>
<dbReference type="NCBIfam" id="TIGR00937">
    <property type="entry name" value="2A51"/>
    <property type="match status" value="1"/>
</dbReference>
<protein>
    <submittedName>
        <fullName evidence="8">Chromate transporter</fullName>
    </submittedName>
</protein>